<dbReference type="Proteomes" id="UP000663860">
    <property type="component" value="Unassembled WGS sequence"/>
</dbReference>
<proteinExistence type="predicted"/>
<name>A0A814Y810_9BILA</name>
<dbReference type="AlphaFoldDB" id="A0A814Y810"/>
<reference evidence="1" key="1">
    <citation type="submission" date="2021-02" db="EMBL/GenBank/DDBJ databases">
        <authorList>
            <person name="Nowell W R."/>
        </authorList>
    </citation>
    <scope>NUCLEOTIDE SEQUENCE</scope>
</reference>
<comment type="caution">
    <text evidence="1">The sequence shown here is derived from an EMBL/GenBank/DDBJ whole genome shotgun (WGS) entry which is preliminary data.</text>
</comment>
<evidence type="ECO:0000313" key="2">
    <source>
        <dbReference type="Proteomes" id="UP000663860"/>
    </source>
</evidence>
<dbReference type="EMBL" id="CAJNOE010000458">
    <property type="protein sequence ID" value="CAF1225720.1"/>
    <property type="molecule type" value="Genomic_DNA"/>
</dbReference>
<accession>A0A814Y810</accession>
<organism evidence="1 2">
    <name type="scientific">Adineta steineri</name>
    <dbReference type="NCBI Taxonomy" id="433720"/>
    <lineage>
        <taxon>Eukaryota</taxon>
        <taxon>Metazoa</taxon>
        <taxon>Spiralia</taxon>
        <taxon>Gnathifera</taxon>
        <taxon>Rotifera</taxon>
        <taxon>Eurotatoria</taxon>
        <taxon>Bdelloidea</taxon>
        <taxon>Adinetida</taxon>
        <taxon>Adinetidae</taxon>
        <taxon>Adineta</taxon>
    </lineage>
</organism>
<protein>
    <submittedName>
        <fullName evidence="1">Uncharacterized protein</fullName>
    </submittedName>
</protein>
<evidence type="ECO:0000313" key="1">
    <source>
        <dbReference type="EMBL" id="CAF1225720.1"/>
    </source>
</evidence>
<gene>
    <name evidence="1" type="ORF">IZO911_LOCUS29963</name>
</gene>
<sequence>MPNLHTLELCLDEDEIEYKPFFNLKHNSIRCLNFAHYTFNREECEILIHSQLGQKCEVLMLSIKHLDDILQLINQLRNLRSLKIRLLQDEDSLLISSENELNEWLTLHLPSICDFRIHNGIMNFSYTFYVWIR</sequence>